<dbReference type="EMBL" id="JABANP010000122">
    <property type="protein sequence ID" value="KAF4689513.1"/>
    <property type="molecule type" value="Genomic_DNA"/>
</dbReference>
<evidence type="ECO:0000313" key="3">
    <source>
        <dbReference type="Proteomes" id="UP000541610"/>
    </source>
</evidence>
<gene>
    <name evidence="2" type="ORF">FOZ60_001564</name>
</gene>
<organism evidence="2 3">
    <name type="scientific">Perkinsus olseni</name>
    <name type="common">Perkinsus atlanticus</name>
    <dbReference type="NCBI Taxonomy" id="32597"/>
    <lineage>
        <taxon>Eukaryota</taxon>
        <taxon>Sar</taxon>
        <taxon>Alveolata</taxon>
        <taxon>Perkinsozoa</taxon>
        <taxon>Perkinsea</taxon>
        <taxon>Perkinsida</taxon>
        <taxon>Perkinsidae</taxon>
        <taxon>Perkinsus</taxon>
    </lineage>
</organism>
<comment type="caution">
    <text evidence="2">The sequence shown here is derived from an EMBL/GenBank/DDBJ whole genome shotgun (WGS) entry which is preliminary data.</text>
</comment>
<sequence length="313" mass="36040">MWMPAPSLFKYHLRHRLWAGYYINAEEITHTEYLRSLKMHVDDVNPVDDTAMMHLSFGGDLELPRYVTLRRYSEERNLSILGLRSSPVVHSHDCFFIARDKWSTVLSKQLDKMRQALKLPYLTQDKYIFRLCYVKSSWVVFLGTFRKFTLTLPVRLELDRNTVPASSPPSSACYYIERDIPEMDGVSILITHLFLGHQGRLSLWSLSLGSPRYSSIVELPSLALKNSAGKCWFFRAREERDVVTVAAALSRAATIFQLDGIELNDIRLCPHVTPSGVQWKLKIFQPPRSIPLVEGRDFPPPPKALLDRSSRQM</sequence>
<accession>A0A7J6P037</accession>
<evidence type="ECO:0000313" key="2">
    <source>
        <dbReference type="EMBL" id="KAF4689513.1"/>
    </source>
</evidence>
<dbReference type="AlphaFoldDB" id="A0A7J6P037"/>
<proteinExistence type="predicted"/>
<evidence type="ECO:0000256" key="1">
    <source>
        <dbReference type="SAM" id="MobiDB-lite"/>
    </source>
</evidence>
<feature type="region of interest" description="Disordered" evidence="1">
    <location>
        <begin position="293"/>
        <end position="313"/>
    </location>
</feature>
<dbReference type="Proteomes" id="UP000541610">
    <property type="component" value="Unassembled WGS sequence"/>
</dbReference>
<reference evidence="2 3" key="1">
    <citation type="submission" date="2020-04" db="EMBL/GenBank/DDBJ databases">
        <title>Perkinsus olseni comparative genomics.</title>
        <authorList>
            <person name="Bogema D.R."/>
        </authorList>
    </citation>
    <scope>NUCLEOTIDE SEQUENCE [LARGE SCALE GENOMIC DNA]</scope>
    <source>
        <strain evidence="2">00978-12</strain>
    </source>
</reference>
<protein>
    <submittedName>
        <fullName evidence="2">Uncharacterized protein</fullName>
    </submittedName>
</protein>
<name>A0A7J6P037_PEROL</name>